<evidence type="ECO:0000313" key="8">
    <source>
        <dbReference type="Proteomes" id="UP000189911"/>
    </source>
</evidence>
<evidence type="ECO:0000256" key="2">
    <source>
        <dbReference type="ARBA" id="ARBA00005942"/>
    </source>
</evidence>
<evidence type="ECO:0000313" key="7">
    <source>
        <dbReference type="EMBL" id="SCV01076.1"/>
    </source>
</evidence>
<evidence type="ECO:0000256" key="5">
    <source>
        <dbReference type="ARBA" id="ARBA00023242"/>
    </source>
</evidence>
<reference evidence="8" key="1">
    <citation type="submission" date="2016-03" db="EMBL/GenBank/DDBJ databases">
        <authorList>
            <person name="Devillers Hugo."/>
        </authorList>
    </citation>
    <scope>NUCLEOTIDE SEQUENCE [LARGE SCALE GENOMIC DNA]</scope>
</reference>
<dbReference type="GO" id="GO:0003712">
    <property type="term" value="F:transcription coregulator activity"/>
    <property type="evidence" value="ECO:0007669"/>
    <property type="project" value="InterPro"/>
</dbReference>
<dbReference type="InterPro" id="IPR016530">
    <property type="entry name" value="Med22_Saccharomyce"/>
</dbReference>
<keyword evidence="5" id="KW-0539">Nucleus</keyword>
<comment type="function">
    <text evidence="6">Component of the Mediator complex, a coactivator involved in the regulated transcription of nearly all RNA polymerase II-dependent genes. Mediator functions as a bridge to convey information from gene-specific regulatory proteins to the basal RNA polymerase II transcription machinery.</text>
</comment>
<dbReference type="GO" id="GO:0006357">
    <property type="term" value="P:regulation of transcription by RNA polymerase II"/>
    <property type="evidence" value="ECO:0007669"/>
    <property type="project" value="InterPro"/>
</dbReference>
<accession>A0A1G4KA67</accession>
<dbReference type="EMBL" id="LT598452">
    <property type="protein sequence ID" value="SCV01076.1"/>
    <property type="molecule type" value="Genomic_DNA"/>
</dbReference>
<dbReference type="InterPro" id="IPR009332">
    <property type="entry name" value="Med22"/>
</dbReference>
<dbReference type="Proteomes" id="UP000189911">
    <property type="component" value="Chromosome F"/>
</dbReference>
<proteinExistence type="inferred from homology"/>
<evidence type="ECO:0000256" key="4">
    <source>
        <dbReference type="ARBA" id="ARBA00023163"/>
    </source>
</evidence>
<gene>
    <name evidence="7" type="ORF">LANO_0F10022G</name>
</gene>
<keyword evidence="3 6" id="KW-0805">Transcription regulation</keyword>
<evidence type="ECO:0000256" key="6">
    <source>
        <dbReference type="PIRNR" id="PIRNR007936"/>
    </source>
</evidence>
<evidence type="ECO:0000256" key="3">
    <source>
        <dbReference type="ARBA" id="ARBA00023015"/>
    </source>
</evidence>
<sequence length="124" mass="14160">MSDRGLLEQLDRTTETLSHSLTHLVKYASITEDKGDEEDEHGTQEIPESTVRTSTAGLMMVNAQTAQLIRGVQDLLVMTRNIREKWLLTQIPDEKIDSQRELDYQKCSQLLEQWTQEVLGTDQG</sequence>
<dbReference type="AlphaFoldDB" id="A0A1G4KA67"/>
<dbReference type="OrthoDB" id="203279at2759"/>
<name>A0A1G4KA67_9SACH</name>
<organism evidence="7 8">
    <name type="scientific">Lachancea nothofagi CBS 11611</name>
    <dbReference type="NCBI Taxonomy" id="1266666"/>
    <lineage>
        <taxon>Eukaryota</taxon>
        <taxon>Fungi</taxon>
        <taxon>Dikarya</taxon>
        <taxon>Ascomycota</taxon>
        <taxon>Saccharomycotina</taxon>
        <taxon>Saccharomycetes</taxon>
        <taxon>Saccharomycetales</taxon>
        <taxon>Saccharomycetaceae</taxon>
        <taxon>Lachancea</taxon>
    </lineage>
</organism>
<dbReference type="GO" id="GO:0016592">
    <property type="term" value="C:mediator complex"/>
    <property type="evidence" value="ECO:0007669"/>
    <property type="project" value="InterPro"/>
</dbReference>
<dbReference type="PIRSF" id="PIRSF007936">
    <property type="entry name" value="SRB6"/>
    <property type="match status" value="1"/>
</dbReference>
<comment type="subunit">
    <text evidence="6">Component of the Mediator complex.</text>
</comment>
<keyword evidence="4 6" id="KW-0804">Transcription</keyword>
<keyword evidence="6" id="KW-0010">Activator</keyword>
<protein>
    <recommendedName>
        <fullName evidence="6">Mediator of RNA polymerase II transcription subunit 22</fullName>
    </recommendedName>
    <alternativeName>
        <fullName evidence="6">Mediator complex subunit 22</fullName>
    </alternativeName>
</protein>
<dbReference type="Pfam" id="PF06179">
    <property type="entry name" value="Med22"/>
    <property type="match status" value="1"/>
</dbReference>
<comment type="subcellular location">
    <subcellularLocation>
        <location evidence="1 6">Nucleus</location>
    </subcellularLocation>
</comment>
<dbReference type="Gene3D" id="6.10.280.160">
    <property type="entry name" value="Mediator of RNA polymerase II transcription subunit 22"/>
    <property type="match status" value="1"/>
</dbReference>
<comment type="similarity">
    <text evidence="2 6">Belongs to the Mediator complex subunit 22 family.</text>
</comment>
<keyword evidence="8" id="KW-1185">Reference proteome</keyword>
<evidence type="ECO:0000256" key="1">
    <source>
        <dbReference type="ARBA" id="ARBA00004123"/>
    </source>
</evidence>